<accession>A0AAD5X2A4</accession>
<organism evidence="6 7">
    <name type="scientific">Rhizophlyctis rosea</name>
    <dbReference type="NCBI Taxonomy" id="64517"/>
    <lineage>
        <taxon>Eukaryota</taxon>
        <taxon>Fungi</taxon>
        <taxon>Fungi incertae sedis</taxon>
        <taxon>Chytridiomycota</taxon>
        <taxon>Chytridiomycota incertae sedis</taxon>
        <taxon>Chytridiomycetes</taxon>
        <taxon>Rhizophlyctidales</taxon>
        <taxon>Rhizophlyctidaceae</taxon>
        <taxon>Rhizophlyctis</taxon>
    </lineage>
</organism>
<evidence type="ECO:0008006" key="8">
    <source>
        <dbReference type="Google" id="ProtNLM"/>
    </source>
</evidence>
<comment type="function">
    <text evidence="3">Regulates mitochondrial small subunit maturation by controlling 15S rRNA 5'-end processing. Localizes to the 5' precursor of the 15S rRNA in a position that is subsequently occupied by mS47 in the mature yeast mtSSU. Uses structure and sequence-specific RNA recognition, binding to a single-stranded region of the precursor and specifically recognizing bases -6 to -1. The exchange of Ccm1 for mS47 is coupled to the irreversible removal of precursor rRNA that is accompanied by conformational changes of the mitoribosomal proteins uS5m and mS26. These conformational changes signal completion of 5'-end rRNA processing through protection of the mature 5'-end of the 15S rRNA and stabilization of mS47. The removal of the 5' precursor together with the dissociation of Ccm1 may be catalyzed by the 5'-3' exoribonuclease Pet127. Involved in the specific removal of group I introns in mitochondrial encoded transcripts.</text>
</comment>
<comment type="similarity">
    <text evidence="1">Belongs to the CCM1 family.</text>
</comment>
<evidence type="ECO:0000313" key="6">
    <source>
        <dbReference type="EMBL" id="KAJ3047266.1"/>
    </source>
</evidence>
<evidence type="ECO:0000256" key="3">
    <source>
        <dbReference type="ARBA" id="ARBA00044493"/>
    </source>
</evidence>
<proteinExistence type="inferred from homology"/>
<dbReference type="PANTHER" id="PTHR47447:SF17">
    <property type="entry name" value="OS12G0638900 PROTEIN"/>
    <property type="match status" value="1"/>
</dbReference>
<evidence type="ECO:0000256" key="1">
    <source>
        <dbReference type="ARBA" id="ARBA00006192"/>
    </source>
</evidence>
<dbReference type="InterPro" id="IPR002885">
    <property type="entry name" value="PPR_rpt"/>
</dbReference>
<evidence type="ECO:0000256" key="5">
    <source>
        <dbReference type="PROSITE-ProRule" id="PRU00708"/>
    </source>
</evidence>
<dbReference type="Pfam" id="PF01535">
    <property type="entry name" value="PPR"/>
    <property type="match status" value="1"/>
</dbReference>
<evidence type="ECO:0000256" key="2">
    <source>
        <dbReference type="ARBA" id="ARBA00022737"/>
    </source>
</evidence>
<keyword evidence="7" id="KW-1185">Reference proteome</keyword>
<gene>
    <name evidence="6" type="ORF">HK097_011696</name>
</gene>
<name>A0AAD5X2A4_9FUNG</name>
<dbReference type="Proteomes" id="UP001212841">
    <property type="component" value="Unassembled WGS sequence"/>
</dbReference>
<comment type="caution">
    <text evidence="6">The sequence shown here is derived from an EMBL/GenBank/DDBJ whole genome shotgun (WGS) entry which is preliminary data.</text>
</comment>
<sequence>MRTEDDPQKYWTTYQSIISTSPQILSSLSPPEVHLLLKRATSSKYTDPDSTTTSTPPSTLSSSIRIERIIKTISDLLSANNPPSDRMIQRCLPNCATRYEDAVRLLDLLESRTPILSSDRVYGELINGVGKKNVGGAWRLFRRMNHWRKRSGSEEGKSEKERDAGSLELFAQIEYEIARFLGRSFTKAKTPKPLSNDTAPTTGPRSYTHLTLVLYRFRLLTSLLHLHTHLTTYTPFTPSTRMYNHLLLAVSELSTTGRKEGCGMSVSTVLEEMQRNGVRVSSMIFEALMMHFVREGYSERAVRVLEGVYGFRPESSEDGGGGGEGGGEEVDELDVLRDLAGGGVTPTVYTFNIGMLAYLKRGRVEEAMGLRVRMKELGIEPTDVTYRILLDGIAKSGKPDLARTLLSDTSLPPTVANVISYTALIDTYVNAHDLDTAEEVYEEMLQ</sequence>
<evidence type="ECO:0000313" key="7">
    <source>
        <dbReference type="Proteomes" id="UP001212841"/>
    </source>
</evidence>
<comment type="subunit">
    <text evidence="4">Binds to mitochondrial small subunit 15S rRNA.</text>
</comment>
<keyword evidence="2" id="KW-0677">Repeat</keyword>
<dbReference type="Pfam" id="PF13041">
    <property type="entry name" value="PPR_2"/>
    <property type="match status" value="1"/>
</dbReference>
<dbReference type="Gene3D" id="1.25.40.10">
    <property type="entry name" value="Tetratricopeptide repeat domain"/>
    <property type="match status" value="1"/>
</dbReference>
<feature type="repeat" description="PPR" evidence="5">
    <location>
        <begin position="347"/>
        <end position="381"/>
    </location>
</feature>
<dbReference type="NCBIfam" id="TIGR00756">
    <property type="entry name" value="PPR"/>
    <property type="match status" value="2"/>
</dbReference>
<protein>
    <recommendedName>
        <fullName evidence="8">Pentatricopeptide repeat-containing protein</fullName>
    </recommendedName>
</protein>
<dbReference type="AlphaFoldDB" id="A0AAD5X2A4"/>
<dbReference type="EMBL" id="JADGJD010000995">
    <property type="protein sequence ID" value="KAJ3047266.1"/>
    <property type="molecule type" value="Genomic_DNA"/>
</dbReference>
<feature type="non-terminal residue" evidence="6">
    <location>
        <position position="446"/>
    </location>
</feature>
<reference evidence="6" key="1">
    <citation type="submission" date="2020-05" db="EMBL/GenBank/DDBJ databases">
        <title>Phylogenomic resolution of chytrid fungi.</title>
        <authorList>
            <person name="Stajich J.E."/>
            <person name="Amses K."/>
            <person name="Simmons R."/>
            <person name="Seto K."/>
            <person name="Myers J."/>
            <person name="Bonds A."/>
            <person name="Quandt C.A."/>
            <person name="Barry K."/>
            <person name="Liu P."/>
            <person name="Grigoriev I."/>
            <person name="Longcore J.E."/>
            <person name="James T.Y."/>
        </authorList>
    </citation>
    <scope>NUCLEOTIDE SEQUENCE</scope>
    <source>
        <strain evidence="6">JEL0318</strain>
    </source>
</reference>
<evidence type="ECO:0000256" key="4">
    <source>
        <dbReference type="ARBA" id="ARBA00044511"/>
    </source>
</evidence>
<dbReference type="InterPro" id="IPR011990">
    <property type="entry name" value="TPR-like_helical_dom_sf"/>
</dbReference>
<dbReference type="PANTHER" id="PTHR47447">
    <property type="entry name" value="OS03G0856100 PROTEIN"/>
    <property type="match status" value="1"/>
</dbReference>
<dbReference type="PROSITE" id="PS51375">
    <property type="entry name" value="PPR"/>
    <property type="match status" value="2"/>
</dbReference>
<feature type="repeat" description="PPR" evidence="5">
    <location>
        <begin position="417"/>
        <end position="446"/>
    </location>
</feature>